<dbReference type="CDD" id="cd07182">
    <property type="entry name" value="RNase_HII_bacteria_HII_like"/>
    <property type="match status" value="1"/>
</dbReference>
<gene>
    <name evidence="14" type="primary">rnhB</name>
    <name evidence="18" type="ORF">ERL59_11385</name>
</gene>
<evidence type="ECO:0000256" key="15">
    <source>
        <dbReference type="PROSITE-ProRule" id="PRU01319"/>
    </source>
</evidence>
<protein>
    <recommendedName>
        <fullName evidence="7 14">Ribonuclease HII</fullName>
        <shortName evidence="14">RNase HII</shortName>
        <ecNumber evidence="6 14">3.1.26.4</ecNumber>
    </recommendedName>
</protein>
<dbReference type="PANTHER" id="PTHR10954:SF18">
    <property type="entry name" value="RIBONUCLEASE HII"/>
    <property type="match status" value="1"/>
</dbReference>
<comment type="function">
    <text evidence="3 14 16">Endonuclease that specifically degrades the RNA of RNA-DNA hybrids.</text>
</comment>
<dbReference type="PANTHER" id="PTHR10954">
    <property type="entry name" value="RIBONUCLEASE H2 SUBUNIT A"/>
    <property type="match status" value="1"/>
</dbReference>
<evidence type="ECO:0000256" key="4">
    <source>
        <dbReference type="ARBA" id="ARBA00004496"/>
    </source>
</evidence>
<sequence>MISYEKTYWQQNKQYIAGIDEVGRGCLLGDVVAAAVILPIDLVIEGINDSKKLSPKKREICYEKIMEKALAIGIGKVDANRIDNINIKQAARLAMEQAVENLPIQPDFLLIDAEKISTPIPQLALIKGDQLSQSIAAASIVAKVTRDRMCLQWDMEYPEYDIAKHKGYGTKLHREHLTNFGPCPIHRQTFLKNIINIQQTLF</sequence>
<dbReference type="NCBIfam" id="NF000595">
    <property type="entry name" value="PRK00015.1-3"/>
    <property type="match status" value="1"/>
</dbReference>
<comment type="similarity">
    <text evidence="5 14 16">Belongs to the RNase HII family.</text>
</comment>
<comment type="caution">
    <text evidence="18">The sequence shown here is derived from an EMBL/GenBank/DDBJ whole genome shotgun (WGS) entry which is preliminary data.</text>
</comment>
<dbReference type="GO" id="GO:0003723">
    <property type="term" value="F:RNA binding"/>
    <property type="evidence" value="ECO:0007669"/>
    <property type="project" value="UniProtKB-UniRule"/>
</dbReference>
<dbReference type="NCBIfam" id="NF000594">
    <property type="entry name" value="PRK00015.1-1"/>
    <property type="match status" value="1"/>
</dbReference>
<evidence type="ECO:0000259" key="17">
    <source>
        <dbReference type="PROSITE" id="PS51975"/>
    </source>
</evidence>
<comment type="cofactor">
    <cofactor evidence="2">
        <name>Mg(2+)</name>
        <dbReference type="ChEBI" id="CHEBI:18420"/>
    </cofactor>
</comment>
<reference evidence="18 19" key="1">
    <citation type="submission" date="2019-01" db="EMBL/GenBank/DDBJ databases">
        <title>Chengkuizengella sp. nov., isolated from deep-sea sediment of East Pacific Ocean.</title>
        <authorList>
            <person name="Yang J."/>
            <person name="Lai Q."/>
            <person name="Shao Z."/>
        </authorList>
    </citation>
    <scope>NUCLEOTIDE SEQUENCE [LARGE SCALE GENOMIC DNA]</scope>
    <source>
        <strain evidence="18 19">YPA3-1-1</strain>
    </source>
</reference>
<comment type="subcellular location">
    <subcellularLocation>
        <location evidence="4 14">Cytoplasm</location>
    </subcellularLocation>
</comment>
<dbReference type="OrthoDB" id="9803420at2"/>
<dbReference type="Gene3D" id="3.30.420.10">
    <property type="entry name" value="Ribonuclease H-like superfamily/Ribonuclease H"/>
    <property type="match status" value="1"/>
</dbReference>
<dbReference type="PROSITE" id="PS51975">
    <property type="entry name" value="RNASE_H_2"/>
    <property type="match status" value="1"/>
</dbReference>
<dbReference type="FunFam" id="3.30.420.10:FF:000006">
    <property type="entry name" value="Ribonuclease HII"/>
    <property type="match status" value="1"/>
</dbReference>
<accession>A0A6N9Q466</accession>
<evidence type="ECO:0000256" key="16">
    <source>
        <dbReference type="RuleBase" id="RU003515"/>
    </source>
</evidence>
<evidence type="ECO:0000256" key="7">
    <source>
        <dbReference type="ARBA" id="ARBA00019179"/>
    </source>
</evidence>
<dbReference type="InterPro" id="IPR012337">
    <property type="entry name" value="RNaseH-like_sf"/>
</dbReference>
<evidence type="ECO:0000256" key="13">
    <source>
        <dbReference type="ARBA" id="ARBA00023211"/>
    </source>
</evidence>
<evidence type="ECO:0000256" key="14">
    <source>
        <dbReference type="HAMAP-Rule" id="MF_00052"/>
    </source>
</evidence>
<feature type="binding site" evidence="14 15">
    <location>
        <position position="20"/>
    </location>
    <ligand>
        <name>a divalent metal cation</name>
        <dbReference type="ChEBI" id="CHEBI:60240"/>
    </ligand>
</feature>
<dbReference type="EMBL" id="SIJB01000026">
    <property type="protein sequence ID" value="NBI29560.1"/>
    <property type="molecule type" value="Genomic_DNA"/>
</dbReference>
<dbReference type="InterPro" id="IPR036397">
    <property type="entry name" value="RNaseH_sf"/>
</dbReference>
<keyword evidence="9 14" id="KW-0540">Nuclease</keyword>
<feature type="domain" description="RNase H type-2" evidence="17">
    <location>
        <begin position="14"/>
        <end position="202"/>
    </location>
</feature>
<name>A0A6N9Q466_9BACL</name>
<dbReference type="GO" id="GO:0004523">
    <property type="term" value="F:RNA-DNA hybrid ribonuclease activity"/>
    <property type="evidence" value="ECO:0007669"/>
    <property type="project" value="UniProtKB-UniRule"/>
</dbReference>
<keyword evidence="8 14" id="KW-0963">Cytoplasm</keyword>
<dbReference type="GO" id="GO:0006298">
    <property type="term" value="P:mismatch repair"/>
    <property type="evidence" value="ECO:0007669"/>
    <property type="project" value="TreeGrafter"/>
</dbReference>
<dbReference type="RefSeq" id="WP_160646370.1">
    <property type="nucleotide sequence ID" value="NZ_SIJB01000026.1"/>
</dbReference>
<keyword evidence="10 14" id="KW-0479">Metal-binding</keyword>
<evidence type="ECO:0000256" key="6">
    <source>
        <dbReference type="ARBA" id="ARBA00012180"/>
    </source>
</evidence>
<organism evidence="18 19">
    <name type="scientific">Chengkuizengella marina</name>
    <dbReference type="NCBI Taxonomy" id="2507566"/>
    <lineage>
        <taxon>Bacteria</taxon>
        <taxon>Bacillati</taxon>
        <taxon>Bacillota</taxon>
        <taxon>Bacilli</taxon>
        <taxon>Bacillales</taxon>
        <taxon>Paenibacillaceae</taxon>
        <taxon>Chengkuizengella</taxon>
    </lineage>
</organism>
<dbReference type="GO" id="GO:0043137">
    <property type="term" value="P:DNA replication, removal of RNA primer"/>
    <property type="evidence" value="ECO:0007669"/>
    <property type="project" value="TreeGrafter"/>
</dbReference>
<evidence type="ECO:0000256" key="12">
    <source>
        <dbReference type="ARBA" id="ARBA00022801"/>
    </source>
</evidence>
<comment type="cofactor">
    <cofactor evidence="14 15">
        <name>Mn(2+)</name>
        <dbReference type="ChEBI" id="CHEBI:29035"/>
    </cofactor>
    <cofactor evidence="14 15">
        <name>Mg(2+)</name>
        <dbReference type="ChEBI" id="CHEBI:18420"/>
    </cofactor>
    <text evidence="14 15">Manganese or magnesium. Binds 1 divalent metal ion per monomer in the absence of substrate. May bind a second metal ion after substrate binding.</text>
</comment>
<evidence type="ECO:0000256" key="2">
    <source>
        <dbReference type="ARBA" id="ARBA00001946"/>
    </source>
</evidence>
<dbReference type="InterPro" id="IPR024567">
    <property type="entry name" value="RNase_HII/HIII_dom"/>
</dbReference>
<evidence type="ECO:0000256" key="1">
    <source>
        <dbReference type="ARBA" id="ARBA00000077"/>
    </source>
</evidence>
<comment type="catalytic activity">
    <reaction evidence="1 14 15 16">
        <text>Endonucleolytic cleavage to 5'-phosphomonoester.</text>
        <dbReference type="EC" id="3.1.26.4"/>
    </reaction>
</comment>
<evidence type="ECO:0000256" key="11">
    <source>
        <dbReference type="ARBA" id="ARBA00022759"/>
    </source>
</evidence>
<evidence type="ECO:0000256" key="5">
    <source>
        <dbReference type="ARBA" id="ARBA00007383"/>
    </source>
</evidence>
<evidence type="ECO:0000313" key="19">
    <source>
        <dbReference type="Proteomes" id="UP000448943"/>
    </source>
</evidence>
<keyword evidence="11 14" id="KW-0255">Endonuclease</keyword>
<keyword evidence="19" id="KW-1185">Reference proteome</keyword>
<dbReference type="GO" id="GO:0032299">
    <property type="term" value="C:ribonuclease H2 complex"/>
    <property type="evidence" value="ECO:0007669"/>
    <property type="project" value="TreeGrafter"/>
</dbReference>
<dbReference type="EC" id="3.1.26.4" evidence="6 14"/>
<evidence type="ECO:0000256" key="8">
    <source>
        <dbReference type="ARBA" id="ARBA00022490"/>
    </source>
</evidence>
<evidence type="ECO:0000256" key="10">
    <source>
        <dbReference type="ARBA" id="ARBA00022723"/>
    </source>
</evidence>
<keyword evidence="12 14" id="KW-0378">Hydrolase</keyword>
<dbReference type="GO" id="GO:0030145">
    <property type="term" value="F:manganese ion binding"/>
    <property type="evidence" value="ECO:0007669"/>
    <property type="project" value="UniProtKB-UniRule"/>
</dbReference>
<dbReference type="InterPro" id="IPR022898">
    <property type="entry name" value="RNase_HII"/>
</dbReference>
<dbReference type="HAMAP" id="MF_00052_B">
    <property type="entry name" value="RNase_HII_B"/>
    <property type="match status" value="1"/>
</dbReference>
<dbReference type="SUPFAM" id="SSF53098">
    <property type="entry name" value="Ribonuclease H-like"/>
    <property type="match status" value="1"/>
</dbReference>
<dbReference type="AlphaFoldDB" id="A0A6N9Q466"/>
<evidence type="ECO:0000256" key="3">
    <source>
        <dbReference type="ARBA" id="ARBA00004065"/>
    </source>
</evidence>
<dbReference type="Pfam" id="PF01351">
    <property type="entry name" value="RNase_HII"/>
    <property type="match status" value="1"/>
</dbReference>
<evidence type="ECO:0000313" key="18">
    <source>
        <dbReference type="EMBL" id="NBI29560.1"/>
    </source>
</evidence>
<dbReference type="InterPro" id="IPR001352">
    <property type="entry name" value="RNase_HII/HIII"/>
</dbReference>
<dbReference type="Proteomes" id="UP000448943">
    <property type="component" value="Unassembled WGS sequence"/>
</dbReference>
<feature type="binding site" evidence="14 15">
    <location>
        <position position="112"/>
    </location>
    <ligand>
        <name>a divalent metal cation</name>
        <dbReference type="ChEBI" id="CHEBI:60240"/>
    </ligand>
</feature>
<feature type="binding site" evidence="14 15">
    <location>
        <position position="21"/>
    </location>
    <ligand>
        <name>a divalent metal cation</name>
        <dbReference type="ChEBI" id="CHEBI:60240"/>
    </ligand>
</feature>
<proteinExistence type="inferred from homology"/>
<evidence type="ECO:0000256" key="9">
    <source>
        <dbReference type="ARBA" id="ARBA00022722"/>
    </source>
</evidence>
<dbReference type="GO" id="GO:0005737">
    <property type="term" value="C:cytoplasm"/>
    <property type="evidence" value="ECO:0007669"/>
    <property type="project" value="UniProtKB-SubCell"/>
</dbReference>
<keyword evidence="13 14" id="KW-0464">Manganese</keyword>